<sequence>MTDQIWYEDFIPGTVLTSATRRITPEDIDAYARLTGEAHPVHMDDAFAQAAGFAGRITHGLFNLALIEGLKAGLGCFERSVIASLGWTDIKFPAPLYPGEEVHLRLEFVDRRPTSRPGRGLATERGSLVKADGTEVARGDHLILLLNRVEGPAA</sequence>
<evidence type="ECO:0000313" key="2">
    <source>
        <dbReference type="EMBL" id="AMY70318.1"/>
    </source>
</evidence>
<feature type="domain" description="MaoC-like" evidence="1">
    <location>
        <begin position="14"/>
        <end position="114"/>
    </location>
</feature>
<dbReference type="GO" id="GO:0005835">
    <property type="term" value="C:fatty acid synthase complex"/>
    <property type="evidence" value="ECO:0007669"/>
    <property type="project" value="InterPro"/>
</dbReference>
<proteinExistence type="predicted"/>
<dbReference type="AlphaFoldDB" id="A0A159Z6Z4"/>
<dbReference type="InterPro" id="IPR003965">
    <property type="entry name" value="Fatty_acid_synthase"/>
</dbReference>
<dbReference type="GO" id="GO:0004312">
    <property type="term" value="F:fatty acid synthase activity"/>
    <property type="evidence" value="ECO:0007669"/>
    <property type="project" value="InterPro"/>
</dbReference>
<dbReference type="STRING" id="1335048.AKL17_3085"/>
<dbReference type="PANTHER" id="PTHR43664">
    <property type="entry name" value="MONOAMINE OXIDASE-RELATED"/>
    <property type="match status" value="1"/>
</dbReference>
<name>A0A159Z6Z4_9RHOB</name>
<evidence type="ECO:0000313" key="3">
    <source>
        <dbReference type="Proteomes" id="UP000076128"/>
    </source>
</evidence>
<organism evidence="2 3">
    <name type="scientific">Frigidibacter mobilis</name>
    <dbReference type="NCBI Taxonomy" id="1335048"/>
    <lineage>
        <taxon>Bacteria</taxon>
        <taxon>Pseudomonadati</taxon>
        <taxon>Pseudomonadota</taxon>
        <taxon>Alphaproteobacteria</taxon>
        <taxon>Rhodobacterales</taxon>
        <taxon>Paracoccaceae</taxon>
        <taxon>Frigidibacter</taxon>
    </lineage>
</organism>
<gene>
    <name evidence="2" type="ORF">AKL17_3085</name>
</gene>
<dbReference type="EMBL" id="CP012661">
    <property type="protein sequence ID" value="AMY70318.1"/>
    <property type="molecule type" value="Genomic_DNA"/>
</dbReference>
<reference evidence="2 3" key="1">
    <citation type="submission" date="2015-09" db="EMBL/GenBank/DDBJ databases">
        <title>Complete genome sequence of Defluviimonas alba cai42t isolated from an oilfield in Xinjiang.</title>
        <authorList>
            <person name="Geng S."/>
            <person name="Pan X."/>
            <person name="Wu X."/>
        </authorList>
    </citation>
    <scope>NUCLEOTIDE SEQUENCE [LARGE SCALE GENOMIC DNA]</scope>
    <source>
        <strain evidence="3">cai42</strain>
    </source>
</reference>
<keyword evidence="3" id="KW-1185">Reference proteome</keyword>
<dbReference type="RefSeq" id="WP_066814526.1">
    <property type="nucleotide sequence ID" value="NZ_CP012661.1"/>
</dbReference>
<dbReference type="PANTHER" id="PTHR43664:SF1">
    <property type="entry name" value="BETA-METHYLMALYL-COA DEHYDRATASE"/>
    <property type="match status" value="1"/>
</dbReference>
<dbReference type="Gene3D" id="3.10.129.10">
    <property type="entry name" value="Hotdog Thioesterase"/>
    <property type="match status" value="1"/>
</dbReference>
<accession>A0A159Z6Z4</accession>
<dbReference type="OrthoDB" id="9796589at2"/>
<protein>
    <submittedName>
        <fullName evidence="2">Dehydrogenase</fullName>
    </submittedName>
</protein>
<dbReference type="Pfam" id="PF01575">
    <property type="entry name" value="MaoC_dehydratas"/>
    <property type="match status" value="1"/>
</dbReference>
<dbReference type="InterPro" id="IPR029069">
    <property type="entry name" value="HotDog_dom_sf"/>
</dbReference>
<dbReference type="Proteomes" id="UP000076128">
    <property type="component" value="Chromosome"/>
</dbReference>
<dbReference type="PRINTS" id="PR01483">
    <property type="entry name" value="FASYNTHASE"/>
</dbReference>
<dbReference type="GO" id="GO:0006633">
    <property type="term" value="P:fatty acid biosynthetic process"/>
    <property type="evidence" value="ECO:0007669"/>
    <property type="project" value="InterPro"/>
</dbReference>
<dbReference type="InterPro" id="IPR052342">
    <property type="entry name" value="MCH/BMMD"/>
</dbReference>
<dbReference type="KEGG" id="daa:AKL17_3085"/>
<dbReference type="SUPFAM" id="SSF54637">
    <property type="entry name" value="Thioesterase/thiol ester dehydrase-isomerase"/>
    <property type="match status" value="1"/>
</dbReference>
<dbReference type="InterPro" id="IPR002539">
    <property type="entry name" value="MaoC-like_dom"/>
</dbReference>
<evidence type="ECO:0000259" key="1">
    <source>
        <dbReference type="Pfam" id="PF01575"/>
    </source>
</evidence>